<keyword evidence="4" id="KW-0808">Transferase</keyword>
<keyword evidence="5" id="KW-1185">Reference proteome</keyword>
<dbReference type="EMBL" id="BMOK01000010">
    <property type="protein sequence ID" value="GGL59036.1"/>
    <property type="molecule type" value="Genomic_DNA"/>
</dbReference>
<organism evidence="4 5">
    <name type="scientific">Sporolactobacillus putidus</name>
    <dbReference type="NCBI Taxonomy" id="492735"/>
    <lineage>
        <taxon>Bacteria</taxon>
        <taxon>Bacillati</taxon>
        <taxon>Bacillota</taxon>
        <taxon>Bacilli</taxon>
        <taxon>Bacillales</taxon>
        <taxon>Sporolactobacillaceae</taxon>
        <taxon>Sporolactobacillus</taxon>
    </lineage>
</organism>
<comment type="caution">
    <text evidence="4">The sequence shown here is derived from an EMBL/GenBank/DDBJ whole genome shotgun (WGS) entry which is preliminary data.</text>
</comment>
<dbReference type="Proteomes" id="UP000654670">
    <property type="component" value="Unassembled WGS sequence"/>
</dbReference>
<feature type="coiled-coil region" evidence="1">
    <location>
        <begin position="29"/>
        <end position="56"/>
    </location>
</feature>
<dbReference type="InterPro" id="IPR036890">
    <property type="entry name" value="HATPase_C_sf"/>
</dbReference>
<keyword evidence="2" id="KW-1133">Transmembrane helix</keyword>
<dbReference type="Gene3D" id="3.30.565.10">
    <property type="entry name" value="Histidine kinase-like ATPase, C-terminal domain"/>
    <property type="match status" value="1"/>
</dbReference>
<dbReference type="InterPro" id="IPR010559">
    <property type="entry name" value="Sig_transdc_His_kin_internal"/>
</dbReference>
<evidence type="ECO:0000313" key="4">
    <source>
        <dbReference type="EMBL" id="GGL59036.1"/>
    </source>
</evidence>
<evidence type="ECO:0000313" key="5">
    <source>
        <dbReference type="Proteomes" id="UP000654670"/>
    </source>
</evidence>
<keyword evidence="2" id="KW-0812">Transmembrane</keyword>
<protein>
    <submittedName>
        <fullName evidence="4">Sensor histidine kinase</fullName>
    </submittedName>
</protein>
<dbReference type="SUPFAM" id="SSF55874">
    <property type="entry name" value="ATPase domain of HSP90 chaperone/DNA topoisomerase II/histidine kinase"/>
    <property type="match status" value="1"/>
</dbReference>
<dbReference type="Pfam" id="PF06580">
    <property type="entry name" value="His_kinase"/>
    <property type="match status" value="1"/>
</dbReference>
<dbReference type="RefSeq" id="WP_188803626.1">
    <property type="nucleotide sequence ID" value="NZ_BMOK01000010.1"/>
</dbReference>
<name>A0A917S772_9BACL</name>
<reference evidence="4" key="2">
    <citation type="submission" date="2020-09" db="EMBL/GenBank/DDBJ databases">
        <authorList>
            <person name="Sun Q."/>
            <person name="Ohkuma M."/>
        </authorList>
    </citation>
    <scope>NUCLEOTIDE SEQUENCE</scope>
    <source>
        <strain evidence="4">JCM 15325</strain>
    </source>
</reference>
<accession>A0A917S772</accession>
<reference evidence="4" key="1">
    <citation type="journal article" date="2014" name="Int. J. Syst. Evol. Microbiol.">
        <title>Complete genome sequence of Corynebacterium casei LMG S-19264T (=DSM 44701T), isolated from a smear-ripened cheese.</title>
        <authorList>
            <consortium name="US DOE Joint Genome Institute (JGI-PGF)"/>
            <person name="Walter F."/>
            <person name="Albersmeier A."/>
            <person name="Kalinowski J."/>
            <person name="Ruckert C."/>
        </authorList>
    </citation>
    <scope>NUCLEOTIDE SEQUENCE</scope>
    <source>
        <strain evidence="4">JCM 15325</strain>
    </source>
</reference>
<proteinExistence type="predicted"/>
<evidence type="ECO:0000256" key="2">
    <source>
        <dbReference type="SAM" id="Phobius"/>
    </source>
</evidence>
<sequence length="248" mass="29032">MLFYLFESLVFCSVVFSILSFFLLISLPIVEKEINFLELENTKVRLQNRLQESELLQLSRQIQPHFMFNTLNVILSLARLKRQENLIEGIERFSMYLRYKYTDKTDLIPFSVELDQIKNYIYIQKLRFGRKLSVDIQVNDTELTAGIPPYTLQILVENAFKHAFGKNTGDKRLSISLERTGNWVELRVADNGSEPLNLQPDHGIGLENIRRRLRLLFDLYTEVSIIKNAARETVVKVVWPYTIVEDEP</sequence>
<keyword evidence="1" id="KW-0175">Coiled coil</keyword>
<dbReference type="AlphaFoldDB" id="A0A917S772"/>
<dbReference type="GO" id="GO:0000155">
    <property type="term" value="F:phosphorelay sensor kinase activity"/>
    <property type="evidence" value="ECO:0007669"/>
    <property type="project" value="InterPro"/>
</dbReference>
<dbReference type="InterPro" id="IPR050640">
    <property type="entry name" value="Bact_2-comp_sensor_kinase"/>
</dbReference>
<dbReference type="PANTHER" id="PTHR34220:SF7">
    <property type="entry name" value="SENSOR HISTIDINE KINASE YPDA"/>
    <property type="match status" value="1"/>
</dbReference>
<evidence type="ECO:0000259" key="3">
    <source>
        <dbReference type="Pfam" id="PF06580"/>
    </source>
</evidence>
<feature type="transmembrane region" description="Helical" evidence="2">
    <location>
        <begin position="6"/>
        <end position="30"/>
    </location>
</feature>
<dbReference type="GO" id="GO:0016020">
    <property type="term" value="C:membrane"/>
    <property type="evidence" value="ECO:0007669"/>
    <property type="project" value="InterPro"/>
</dbReference>
<dbReference type="PANTHER" id="PTHR34220">
    <property type="entry name" value="SENSOR HISTIDINE KINASE YPDA"/>
    <property type="match status" value="1"/>
</dbReference>
<evidence type="ECO:0000256" key="1">
    <source>
        <dbReference type="SAM" id="Coils"/>
    </source>
</evidence>
<gene>
    <name evidence="4" type="ORF">GCM10007968_23760</name>
</gene>
<feature type="domain" description="Signal transduction histidine kinase internal region" evidence="3">
    <location>
        <begin position="54"/>
        <end position="132"/>
    </location>
</feature>
<keyword evidence="2" id="KW-0472">Membrane</keyword>
<keyword evidence="4" id="KW-0418">Kinase</keyword>